<reference evidence="1" key="2">
    <citation type="submission" date="2019-03" db="EMBL/GenBank/DDBJ databases">
        <authorList>
            <person name="Warren W.C."/>
            <person name="Johnson G.S."/>
        </authorList>
    </citation>
    <scope>NUCLEOTIDE SEQUENCE [LARGE SCALE GENOMIC DNA]</scope>
    <source>
        <strain evidence="1">Basenji</strain>
    </source>
</reference>
<evidence type="ECO:0000313" key="2">
    <source>
        <dbReference type="Ensembl" id="ENSCAFP00040013271.1"/>
    </source>
</evidence>
<name>A0A8C0PD79_CANLF</name>
<dbReference type="Proteomes" id="UP000694429">
    <property type="component" value="Chromosome 24"/>
</dbReference>
<evidence type="ECO:0000313" key="3">
    <source>
        <dbReference type="Proteomes" id="UP000694429"/>
    </source>
</evidence>
<accession>A0A8C0PD79</accession>
<reference evidence="1" key="3">
    <citation type="submission" date="2025-05" db="UniProtKB">
        <authorList>
            <consortium name="Ensembl"/>
        </authorList>
    </citation>
    <scope>IDENTIFICATION</scope>
</reference>
<organism evidence="1 3">
    <name type="scientific">Canis lupus familiaris</name>
    <name type="common">Dog</name>
    <name type="synonym">Canis familiaris</name>
    <dbReference type="NCBI Taxonomy" id="9615"/>
    <lineage>
        <taxon>Eukaryota</taxon>
        <taxon>Metazoa</taxon>
        <taxon>Chordata</taxon>
        <taxon>Craniata</taxon>
        <taxon>Vertebrata</taxon>
        <taxon>Euteleostomi</taxon>
        <taxon>Mammalia</taxon>
        <taxon>Eutheria</taxon>
        <taxon>Laurasiatheria</taxon>
        <taxon>Carnivora</taxon>
        <taxon>Caniformia</taxon>
        <taxon>Canidae</taxon>
        <taxon>Canis</taxon>
    </lineage>
</organism>
<proteinExistence type="predicted"/>
<dbReference type="Ensembl" id="ENSCAFT00040015317.1">
    <property type="protein sequence ID" value="ENSCAFP00040013271.1"/>
    <property type="gene ID" value="ENSCAFG00040008140.1"/>
</dbReference>
<reference evidence="2" key="1">
    <citation type="submission" date="2018-10" db="EMBL/GenBank/DDBJ databases">
        <title>De novo assembly of a Great Dane genome.</title>
        <authorList>
            <person name="Kidd J.M."/>
            <person name="Pendleton A.L."/>
            <person name="Shen F."/>
            <person name="Emery S."/>
        </authorList>
    </citation>
    <scope>NUCLEOTIDE SEQUENCE [LARGE SCALE GENOMIC DNA]</scope>
    <source>
        <strain evidence="2">Great Dane</strain>
    </source>
</reference>
<dbReference type="Ensembl" id="ENSCAFT00030040064.1">
    <property type="protein sequence ID" value="ENSCAFP00030034958.1"/>
    <property type="gene ID" value="ENSCAFG00030021839.1"/>
</dbReference>
<protein>
    <submittedName>
        <fullName evidence="1">Uncharacterized protein</fullName>
    </submittedName>
</protein>
<evidence type="ECO:0000313" key="1">
    <source>
        <dbReference type="Ensembl" id="ENSCAFP00030034958.1"/>
    </source>
</evidence>
<dbReference type="Proteomes" id="UP000694542">
    <property type="component" value="Chromosome 24"/>
</dbReference>
<dbReference type="AlphaFoldDB" id="A0A8C0PD79"/>
<sequence>MGREIPKVALGRVSGSWGARNGLLSISSGRSLLRVRHPCTPSLGRANLHITSVAPTLGIGCPNLGNERGPRGLERRHICLPRTLTRQSQNE</sequence>